<dbReference type="Gene3D" id="2.60.40.10">
    <property type="entry name" value="Immunoglobulins"/>
    <property type="match status" value="1"/>
</dbReference>
<evidence type="ECO:0000256" key="1">
    <source>
        <dbReference type="SAM" id="Phobius"/>
    </source>
</evidence>
<dbReference type="Pfam" id="PF19077">
    <property type="entry name" value="Big_13"/>
    <property type="match status" value="1"/>
</dbReference>
<dbReference type="Proteomes" id="UP000177501">
    <property type="component" value="Unassembled WGS sequence"/>
</dbReference>
<keyword evidence="1" id="KW-1133">Transmembrane helix</keyword>
<reference evidence="3 4" key="1">
    <citation type="journal article" date="2016" name="Nat. Commun.">
        <title>Thousands of microbial genomes shed light on interconnected biogeochemical processes in an aquifer system.</title>
        <authorList>
            <person name="Anantharaman K."/>
            <person name="Brown C.T."/>
            <person name="Hug L.A."/>
            <person name="Sharon I."/>
            <person name="Castelle C.J."/>
            <person name="Probst A.J."/>
            <person name="Thomas B.C."/>
            <person name="Singh A."/>
            <person name="Wilkins M.J."/>
            <person name="Karaoz U."/>
            <person name="Brodie E.L."/>
            <person name="Williams K.H."/>
            <person name="Hubbard S.S."/>
            <person name="Banfield J.F."/>
        </authorList>
    </citation>
    <scope>NUCLEOTIDE SEQUENCE [LARGE SCALE GENOMIC DNA]</scope>
</reference>
<dbReference type="STRING" id="1802514.A2955_02090"/>
<feature type="domain" description="Bacterial Ig-like" evidence="2">
    <location>
        <begin position="254"/>
        <end position="321"/>
    </location>
</feature>
<accession>A0A1F8B6X2</accession>
<evidence type="ECO:0000313" key="4">
    <source>
        <dbReference type="Proteomes" id="UP000177501"/>
    </source>
</evidence>
<dbReference type="EMBL" id="MGHA01000027">
    <property type="protein sequence ID" value="OGM59757.1"/>
    <property type="molecule type" value="Genomic_DNA"/>
</dbReference>
<keyword evidence="1" id="KW-0812">Transmembrane</keyword>
<keyword evidence="1" id="KW-0472">Membrane</keyword>
<organism evidence="3 4">
    <name type="scientific">Candidatus Woesebacteria bacterium RIFCSPLOWO2_01_FULL_37_19</name>
    <dbReference type="NCBI Taxonomy" id="1802514"/>
    <lineage>
        <taxon>Bacteria</taxon>
        <taxon>Candidatus Woeseibacteriota</taxon>
    </lineage>
</organism>
<gene>
    <name evidence="3" type="ORF">A2955_02090</name>
</gene>
<dbReference type="AlphaFoldDB" id="A0A1F8B6X2"/>
<proteinExistence type="predicted"/>
<sequence>MTSYEFERLRYFIPSSISEQNELYQLGDKAKSCWEYTGTQTATNVTISASAVKSISDYEACVIKSLGETAYKQIYSGVRTPTYEEHLKYEQCNSGQTKVSSVTYYTNEEKLPKTTEACLKTVLTGGTFDKVRASEADVPYELRDKVNRCFGVNPQPFEEARVYKTPDAVKNCLKEDIGEARFNEINSGSQPTDEEKKKGEGCFAKLNRDQTKFLPLPPEQVHFLETDPDSINVGEVKQETQKLKNVNIGGKVIFTGSALPNSVVNIYIYSEPIVVTTKTDENGDWVYELDQPLEGDKHIAYATVRNSAGKVVRSSVLDFSVVAADDIENLPQFLEEEGAVSSQNKIIIYAVILIIIAIVAVLVVQRFGYKKEVLPK</sequence>
<feature type="transmembrane region" description="Helical" evidence="1">
    <location>
        <begin position="346"/>
        <end position="364"/>
    </location>
</feature>
<comment type="caution">
    <text evidence="3">The sequence shown here is derived from an EMBL/GenBank/DDBJ whole genome shotgun (WGS) entry which is preliminary data.</text>
</comment>
<evidence type="ECO:0000313" key="3">
    <source>
        <dbReference type="EMBL" id="OGM59757.1"/>
    </source>
</evidence>
<protein>
    <recommendedName>
        <fullName evidence="2">Bacterial Ig-like domain-containing protein</fullName>
    </recommendedName>
</protein>
<evidence type="ECO:0000259" key="2">
    <source>
        <dbReference type="Pfam" id="PF19077"/>
    </source>
</evidence>
<dbReference type="InterPro" id="IPR013783">
    <property type="entry name" value="Ig-like_fold"/>
</dbReference>
<dbReference type="InterPro" id="IPR044016">
    <property type="entry name" value="Big_13"/>
</dbReference>
<name>A0A1F8B6X2_9BACT</name>